<dbReference type="EMBL" id="JAELVM010000001">
    <property type="protein sequence ID" value="MBL1219479.1"/>
    <property type="molecule type" value="Genomic_DNA"/>
</dbReference>
<dbReference type="RefSeq" id="WP_202088727.1">
    <property type="nucleotide sequence ID" value="NZ_JAELVM010000001.1"/>
</dbReference>
<sequence>MRNFLKNSIDYLFDKAIIISGICVVLLSVVDISNLNDYTIKIFGVEKFELGRIFYYLIVILSLIFGFIAVIHGTEVQKLEEDNLSKSNKINDLESNLNEVVNETNDLFNSYLRLLVKNLEFTHKERISVYKVYNDKFKLIGRTSVDPILMEIGRSEYPIDEGFIGKGWREGEFFIENLPDCTQRGGNNYYSAMNNIHPIPREVVDNMKMKSRNFFIYRINGYDGNPRAVLVFESLEPTTFSKEFIVDKLNGVKQPLIMFIEKNNGIVITENILGV</sequence>
<keyword evidence="2" id="KW-0472">Membrane</keyword>
<reference evidence="3 4" key="1">
    <citation type="submission" date="2020-12" db="EMBL/GenBank/DDBJ databases">
        <title>Chryseobacterium endoalhailicus sp. nov., isolated from seed of leguminous plant.</title>
        <authorList>
            <person name="Zhang X."/>
        </authorList>
    </citation>
    <scope>NUCLEOTIDE SEQUENCE [LARGE SCALE GENOMIC DNA]</scope>
    <source>
        <strain evidence="3 4">L7</strain>
    </source>
</reference>
<evidence type="ECO:0000256" key="2">
    <source>
        <dbReference type="SAM" id="Phobius"/>
    </source>
</evidence>
<protein>
    <submittedName>
        <fullName evidence="3">Uncharacterized protein</fullName>
    </submittedName>
</protein>
<evidence type="ECO:0000313" key="4">
    <source>
        <dbReference type="Proteomes" id="UP000661696"/>
    </source>
</evidence>
<dbReference type="Proteomes" id="UP000661696">
    <property type="component" value="Unassembled WGS sequence"/>
</dbReference>
<keyword evidence="2" id="KW-1133">Transmembrane helix</keyword>
<keyword evidence="4" id="KW-1185">Reference proteome</keyword>
<gene>
    <name evidence="3" type="ORF">JET18_01440</name>
</gene>
<feature type="transmembrane region" description="Helical" evidence="2">
    <location>
        <begin position="53"/>
        <end position="71"/>
    </location>
</feature>
<keyword evidence="1" id="KW-0175">Coiled coil</keyword>
<feature type="transmembrane region" description="Helical" evidence="2">
    <location>
        <begin position="12"/>
        <end position="33"/>
    </location>
</feature>
<comment type="caution">
    <text evidence="3">The sequence shown here is derived from an EMBL/GenBank/DDBJ whole genome shotgun (WGS) entry which is preliminary data.</text>
</comment>
<keyword evidence="2" id="KW-0812">Transmembrane</keyword>
<organism evidence="3 4">
    <name type="scientific">Chryseobacterium endalhagicum</name>
    <dbReference type="NCBI Taxonomy" id="2797638"/>
    <lineage>
        <taxon>Bacteria</taxon>
        <taxon>Pseudomonadati</taxon>
        <taxon>Bacteroidota</taxon>
        <taxon>Flavobacteriia</taxon>
        <taxon>Flavobacteriales</taxon>
        <taxon>Weeksellaceae</taxon>
        <taxon>Chryseobacterium group</taxon>
        <taxon>Chryseobacterium</taxon>
    </lineage>
</organism>
<accession>A0ABS1QA52</accession>
<feature type="coiled-coil region" evidence="1">
    <location>
        <begin position="76"/>
        <end position="103"/>
    </location>
</feature>
<evidence type="ECO:0000313" key="3">
    <source>
        <dbReference type="EMBL" id="MBL1219479.1"/>
    </source>
</evidence>
<proteinExistence type="predicted"/>
<name>A0ABS1QA52_9FLAO</name>
<evidence type="ECO:0000256" key="1">
    <source>
        <dbReference type="SAM" id="Coils"/>
    </source>
</evidence>